<feature type="non-terminal residue" evidence="1">
    <location>
        <position position="1"/>
    </location>
</feature>
<name>A0A0V0GYB6_SOLCH</name>
<dbReference type="EMBL" id="GEDG01028542">
    <property type="protein sequence ID" value="JAP13112.1"/>
    <property type="molecule type" value="Transcribed_RNA"/>
</dbReference>
<accession>A0A0V0GYB6</accession>
<protein>
    <submittedName>
        <fullName evidence="1">Putative ovule protein</fullName>
    </submittedName>
</protein>
<dbReference type="AlphaFoldDB" id="A0A0V0GYB6"/>
<organism evidence="1">
    <name type="scientific">Solanum chacoense</name>
    <name type="common">Chaco potato</name>
    <dbReference type="NCBI Taxonomy" id="4108"/>
    <lineage>
        <taxon>Eukaryota</taxon>
        <taxon>Viridiplantae</taxon>
        <taxon>Streptophyta</taxon>
        <taxon>Embryophyta</taxon>
        <taxon>Tracheophyta</taxon>
        <taxon>Spermatophyta</taxon>
        <taxon>Magnoliopsida</taxon>
        <taxon>eudicotyledons</taxon>
        <taxon>Gunneridae</taxon>
        <taxon>Pentapetalae</taxon>
        <taxon>asterids</taxon>
        <taxon>lamiids</taxon>
        <taxon>Solanales</taxon>
        <taxon>Solanaceae</taxon>
        <taxon>Solanoideae</taxon>
        <taxon>Solaneae</taxon>
        <taxon>Solanum</taxon>
    </lineage>
</organism>
<reference evidence="1" key="1">
    <citation type="submission" date="2015-12" db="EMBL/GenBank/DDBJ databases">
        <title>Gene expression during late stages of embryo sac development: a critical building block for successful pollen-pistil interactions.</title>
        <authorList>
            <person name="Liu Y."/>
            <person name="Joly V."/>
            <person name="Sabar M."/>
            <person name="Matton D.P."/>
        </authorList>
    </citation>
    <scope>NUCLEOTIDE SEQUENCE</scope>
</reference>
<sequence length="70" mass="8150">SVPWNRSKISNIILATKNYVTIIENHFVSYSAKPTTASLIVTQINDSPPDFVYFHKFLRTTHWEITLKKQ</sequence>
<proteinExistence type="predicted"/>
<evidence type="ECO:0000313" key="1">
    <source>
        <dbReference type="EMBL" id="JAP13112.1"/>
    </source>
</evidence>